<organism evidence="1 2">
    <name type="scientific">Panagrolaimus sp. JU765</name>
    <dbReference type="NCBI Taxonomy" id="591449"/>
    <lineage>
        <taxon>Eukaryota</taxon>
        <taxon>Metazoa</taxon>
        <taxon>Ecdysozoa</taxon>
        <taxon>Nematoda</taxon>
        <taxon>Chromadorea</taxon>
        <taxon>Rhabditida</taxon>
        <taxon>Tylenchina</taxon>
        <taxon>Panagrolaimomorpha</taxon>
        <taxon>Panagrolaimoidea</taxon>
        <taxon>Panagrolaimidae</taxon>
        <taxon>Panagrolaimus</taxon>
    </lineage>
</organism>
<proteinExistence type="predicted"/>
<reference evidence="2" key="1">
    <citation type="submission" date="2022-11" db="UniProtKB">
        <authorList>
            <consortium name="WormBaseParasite"/>
        </authorList>
    </citation>
    <scope>IDENTIFICATION</scope>
</reference>
<accession>A0AC34RPQ6</accession>
<evidence type="ECO:0000313" key="2">
    <source>
        <dbReference type="WBParaSite" id="JU765_v2.g899.t1"/>
    </source>
</evidence>
<sequence length="239" mass="27292">MIFAAYSEVNKASLASDFCKFDEDLKEELRKIECENEWDDCATKARTIIQEYQTGTWGVVVVADKQDILDDKIEWNISKVDPDPYHCRLLLKDKILMEVFRTGYRKKDINIDQRNFIWNLAKVPPSANMNICPHGELNQIVASFSVQHHTSQRPRGRHNMKSVLHAAATLLSSLFYDEIGHQWNVFIMDESVKVGLSLPHYYYDAKAGFCIGRTADGYIVNAAAVGYSDEYAESKSRGK</sequence>
<name>A0AC34RPQ6_9BILA</name>
<dbReference type="WBParaSite" id="JU765_v2.g899.t1">
    <property type="protein sequence ID" value="JU765_v2.g899.t1"/>
    <property type="gene ID" value="JU765_v2.g899"/>
</dbReference>
<dbReference type="Proteomes" id="UP000887576">
    <property type="component" value="Unplaced"/>
</dbReference>
<evidence type="ECO:0000313" key="1">
    <source>
        <dbReference type="Proteomes" id="UP000887576"/>
    </source>
</evidence>
<protein>
    <submittedName>
        <fullName evidence="2">Uncharacterized protein</fullName>
    </submittedName>
</protein>